<keyword evidence="2" id="KW-0235">DNA replication</keyword>
<dbReference type="InterPro" id="IPR024826">
    <property type="entry name" value="DNA_pol_delta/II_ssu"/>
</dbReference>
<dbReference type="Proteomes" id="UP000289886">
    <property type="component" value="Unassembled WGS sequence"/>
</dbReference>
<protein>
    <submittedName>
        <fullName evidence="5">DNA polymerase delta subunit 2</fullName>
    </submittedName>
</protein>
<dbReference type="EMBL" id="SCEB01011027">
    <property type="protein sequence ID" value="RXM91005.1"/>
    <property type="molecule type" value="Genomic_DNA"/>
</dbReference>
<gene>
    <name evidence="5" type="ORF">EOD39_21626</name>
</gene>
<feature type="compositionally biased region" description="Polar residues" evidence="3">
    <location>
        <begin position="70"/>
        <end position="85"/>
    </location>
</feature>
<evidence type="ECO:0000256" key="3">
    <source>
        <dbReference type="SAM" id="MobiDB-lite"/>
    </source>
</evidence>
<dbReference type="PANTHER" id="PTHR10416:SF0">
    <property type="entry name" value="DNA POLYMERASE DELTA SUBUNIT 2"/>
    <property type="match status" value="1"/>
</dbReference>
<dbReference type="PANTHER" id="PTHR10416">
    <property type="entry name" value="DNA POLYMERASE DELTA SUBUNIT 2"/>
    <property type="match status" value="1"/>
</dbReference>
<evidence type="ECO:0000256" key="2">
    <source>
        <dbReference type="ARBA" id="ARBA00022705"/>
    </source>
</evidence>
<dbReference type="GO" id="GO:0006271">
    <property type="term" value="P:DNA strand elongation involved in DNA replication"/>
    <property type="evidence" value="ECO:0007669"/>
    <property type="project" value="TreeGrafter"/>
</dbReference>
<accession>A0A444US56</accession>
<evidence type="ECO:0000313" key="6">
    <source>
        <dbReference type="Proteomes" id="UP000289886"/>
    </source>
</evidence>
<dbReference type="GO" id="GO:0043625">
    <property type="term" value="C:delta DNA polymerase complex"/>
    <property type="evidence" value="ECO:0007669"/>
    <property type="project" value="TreeGrafter"/>
</dbReference>
<name>A0A444US56_ACIRT</name>
<evidence type="ECO:0000313" key="5">
    <source>
        <dbReference type="EMBL" id="RXM91005.1"/>
    </source>
</evidence>
<dbReference type="Gene3D" id="3.60.21.50">
    <property type="match status" value="1"/>
</dbReference>
<feature type="domain" description="DNA polymerase delta subunit OB-fold" evidence="4">
    <location>
        <begin position="49"/>
        <end position="85"/>
    </location>
</feature>
<dbReference type="InterPro" id="IPR040663">
    <property type="entry name" value="DNA_pol_D_N"/>
</dbReference>
<keyword evidence="6" id="KW-1185">Reference proteome</keyword>
<dbReference type="Pfam" id="PF18018">
    <property type="entry name" value="DNA_pol_D_N"/>
    <property type="match status" value="1"/>
</dbReference>
<sequence length="107" mass="11781">MFSDLTAQKGATLLAPPALEGPVFDRVCPSSYTNCSERFKLGERSFSRQYAHIYATRLLQMRPVLTKRAQQMWAQPPTSAATSKIHQPIGRADSGGRVTEDQTGGCH</sequence>
<evidence type="ECO:0000256" key="1">
    <source>
        <dbReference type="ARBA" id="ARBA00006035"/>
    </source>
</evidence>
<dbReference type="AlphaFoldDB" id="A0A444US56"/>
<evidence type="ECO:0000259" key="4">
    <source>
        <dbReference type="Pfam" id="PF18018"/>
    </source>
</evidence>
<feature type="region of interest" description="Disordered" evidence="3">
    <location>
        <begin position="70"/>
        <end position="107"/>
    </location>
</feature>
<organism evidence="5 6">
    <name type="scientific">Acipenser ruthenus</name>
    <name type="common">Sterlet sturgeon</name>
    <dbReference type="NCBI Taxonomy" id="7906"/>
    <lineage>
        <taxon>Eukaryota</taxon>
        <taxon>Metazoa</taxon>
        <taxon>Chordata</taxon>
        <taxon>Craniata</taxon>
        <taxon>Vertebrata</taxon>
        <taxon>Euteleostomi</taxon>
        <taxon>Actinopterygii</taxon>
        <taxon>Chondrostei</taxon>
        <taxon>Acipenseriformes</taxon>
        <taxon>Acipenseridae</taxon>
        <taxon>Acipenser</taxon>
    </lineage>
</organism>
<comment type="caution">
    <text evidence="5">The sequence shown here is derived from an EMBL/GenBank/DDBJ whole genome shotgun (WGS) entry which is preliminary data.</text>
</comment>
<reference evidence="5 6" key="1">
    <citation type="submission" date="2019-01" db="EMBL/GenBank/DDBJ databases">
        <title>Draft Genome and Complete Hox-Cluster Characterization of the Sterlet Sturgeon (Acipenser ruthenus).</title>
        <authorList>
            <person name="Wei Q."/>
        </authorList>
    </citation>
    <scope>NUCLEOTIDE SEQUENCE [LARGE SCALE GENOMIC DNA]</scope>
    <source>
        <strain evidence="5">WHYD16114868_AA</strain>
        <tissue evidence="5">Blood</tissue>
    </source>
</reference>
<proteinExistence type="inferred from homology"/>
<comment type="similarity">
    <text evidence="1">Belongs to the DNA polymerase delta/II small subunit family.</text>
</comment>